<evidence type="ECO:0000259" key="6">
    <source>
        <dbReference type="Pfam" id="PF01336"/>
    </source>
</evidence>
<protein>
    <submittedName>
        <fullName evidence="8">Nucleic acid-binding protein</fullName>
    </submittedName>
</protein>
<dbReference type="OrthoDB" id="25571at2759"/>
<dbReference type="Pfam" id="PF08784">
    <property type="entry name" value="RPA_C"/>
    <property type="match status" value="1"/>
</dbReference>
<evidence type="ECO:0000256" key="1">
    <source>
        <dbReference type="ARBA" id="ARBA00004123"/>
    </source>
</evidence>
<feature type="region of interest" description="Disordered" evidence="5">
    <location>
        <begin position="19"/>
        <end position="49"/>
    </location>
</feature>
<accession>A0A1E3PT05</accession>
<dbReference type="AlphaFoldDB" id="A0A1E3PT05"/>
<dbReference type="GO" id="GO:0006289">
    <property type="term" value="P:nucleotide-excision repair"/>
    <property type="evidence" value="ECO:0007669"/>
    <property type="project" value="TreeGrafter"/>
</dbReference>
<dbReference type="GO" id="GO:0003697">
    <property type="term" value="F:single-stranded DNA binding"/>
    <property type="evidence" value="ECO:0007669"/>
    <property type="project" value="TreeGrafter"/>
</dbReference>
<feature type="domain" description="OB" evidence="6">
    <location>
        <begin position="81"/>
        <end position="157"/>
    </location>
</feature>
<evidence type="ECO:0000256" key="3">
    <source>
        <dbReference type="ARBA" id="ARBA00023125"/>
    </source>
</evidence>
<dbReference type="EMBL" id="KV454406">
    <property type="protein sequence ID" value="ODQ67947.1"/>
    <property type="molecule type" value="Genomic_DNA"/>
</dbReference>
<feature type="compositionally biased region" description="Polar residues" evidence="5">
    <location>
        <begin position="28"/>
        <end position="44"/>
    </location>
</feature>
<evidence type="ECO:0000259" key="7">
    <source>
        <dbReference type="Pfam" id="PF08784"/>
    </source>
</evidence>
<dbReference type="InterPro" id="IPR014646">
    <property type="entry name" value="Rfa2/RPA32"/>
</dbReference>
<evidence type="ECO:0000256" key="5">
    <source>
        <dbReference type="SAM" id="MobiDB-lite"/>
    </source>
</evidence>
<dbReference type="Pfam" id="PF01336">
    <property type="entry name" value="tRNA_anti-codon"/>
    <property type="match status" value="1"/>
</dbReference>
<evidence type="ECO:0000256" key="2">
    <source>
        <dbReference type="ARBA" id="ARBA00022705"/>
    </source>
</evidence>
<dbReference type="PANTHER" id="PTHR13989">
    <property type="entry name" value="REPLICATION PROTEIN A-RELATED"/>
    <property type="match status" value="1"/>
</dbReference>
<dbReference type="GO" id="GO:0005662">
    <property type="term" value="C:DNA replication factor A complex"/>
    <property type="evidence" value="ECO:0007669"/>
    <property type="project" value="TreeGrafter"/>
</dbReference>
<dbReference type="GO" id="GO:0035861">
    <property type="term" value="C:site of double-strand break"/>
    <property type="evidence" value="ECO:0007669"/>
    <property type="project" value="TreeGrafter"/>
</dbReference>
<keyword evidence="2" id="KW-0235">DNA replication</keyword>
<proteinExistence type="predicted"/>
<dbReference type="InterPro" id="IPR014892">
    <property type="entry name" value="RPA_C"/>
</dbReference>
<sequence>MAYNPYSNNYNGNSDTAGGFSAGGNGSQYGNPTSAGSGMGSQTRKPNRNALRPVTIRQLGLFSQAEPEGPFSLDGQEVHTVSLVGVIRVINPQATNTTIKLEDGTAGQLDIKQWNDIGASEEYSPKETLAVGQYVYIVGTIKVFNHKRSVNAQLIRPVTDYNQVIYHQLSAVKVSLSLTLGPPAEKPNSMGFTNASDNSHVNDNNNKISTNNGLFIDLGPAESGTESQRILYLLKKMDEQGSGSGVHCDDIAIGLGLDTKLCKNVLQSLYEEGVVTCVDDEMNLYAPIG</sequence>
<dbReference type="InterPro" id="IPR012340">
    <property type="entry name" value="NA-bd_OB-fold"/>
</dbReference>
<evidence type="ECO:0000313" key="9">
    <source>
        <dbReference type="Proteomes" id="UP000095009"/>
    </source>
</evidence>
<keyword evidence="3" id="KW-0238">DNA-binding</keyword>
<name>A0A1E3PT05_9ASCO</name>
<keyword evidence="4" id="KW-0539">Nucleus</keyword>
<evidence type="ECO:0000256" key="4">
    <source>
        <dbReference type="ARBA" id="ARBA00023242"/>
    </source>
</evidence>
<dbReference type="PANTHER" id="PTHR13989:SF16">
    <property type="entry name" value="REPLICATION PROTEIN A2"/>
    <property type="match status" value="1"/>
</dbReference>
<reference evidence="8 9" key="1">
    <citation type="journal article" date="2016" name="Proc. Natl. Acad. Sci. U.S.A.">
        <title>Comparative genomics of biotechnologically important yeasts.</title>
        <authorList>
            <person name="Riley R."/>
            <person name="Haridas S."/>
            <person name="Wolfe K.H."/>
            <person name="Lopes M.R."/>
            <person name="Hittinger C.T."/>
            <person name="Goeker M."/>
            <person name="Salamov A.A."/>
            <person name="Wisecaver J.H."/>
            <person name="Long T.M."/>
            <person name="Calvey C.H."/>
            <person name="Aerts A.L."/>
            <person name="Barry K.W."/>
            <person name="Choi C."/>
            <person name="Clum A."/>
            <person name="Coughlan A.Y."/>
            <person name="Deshpande S."/>
            <person name="Douglass A.P."/>
            <person name="Hanson S.J."/>
            <person name="Klenk H.-P."/>
            <person name="LaButti K.M."/>
            <person name="Lapidus A."/>
            <person name="Lindquist E.A."/>
            <person name="Lipzen A.M."/>
            <person name="Meier-Kolthoff J.P."/>
            <person name="Ohm R.A."/>
            <person name="Otillar R.P."/>
            <person name="Pangilinan J.L."/>
            <person name="Peng Y."/>
            <person name="Rokas A."/>
            <person name="Rosa C.A."/>
            <person name="Scheuner C."/>
            <person name="Sibirny A.A."/>
            <person name="Slot J.C."/>
            <person name="Stielow J.B."/>
            <person name="Sun H."/>
            <person name="Kurtzman C.P."/>
            <person name="Blackwell M."/>
            <person name="Grigoriev I.V."/>
            <person name="Jeffries T.W."/>
        </authorList>
    </citation>
    <scope>NUCLEOTIDE SEQUENCE [LARGE SCALE GENOMIC DNA]</scope>
    <source>
        <strain evidence="8 9">DSM 6958</strain>
    </source>
</reference>
<feature type="domain" description="Replication protein A C-terminal" evidence="7">
    <location>
        <begin position="185"/>
        <end position="280"/>
    </location>
</feature>
<keyword evidence="9" id="KW-1185">Reference proteome</keyword>
<organism evidence="8 9">
    <name type="scientific">Nadsonia fulvescens var. elongata DSM 6958</name>
    <dbReference type="NCBI Taxonomy" id="857566"/>
    <lineage>
        <taxon>Eukaryota</taxon>
        <taxon>Fungi</taxon>
        <taxon>Dikarya</taxon>
        <taxon>Ascomycota</taxon>
        <taxon>Saccharomycotina</taxon>
        <taxon>Dipodascomycetes</taxon>
        <taxon>Dipodascales</taxon>
        <taxon>Dipodascales incertae sedis</taxon>
        <taxon>Nadsonia</taxon>
    </lineage>
</organism>
<gene>
    <name evidence="8" type="ORF">NADFUDRAFT_44647</name>
</gene>
<dbReference type="SUPFAM" id="SSF50249">
    <property type="entry name" value="Nucleic acid-binding proteins"/>
    <property type="match status" value="1"/>
</dbReference>
<dbReference type="GO" id="GO:0006260">
    <property type="term" value="P:DNA replication"/>
    <property type="evidence" value="ECO:0007669"/>
    <property type="project" value="UniProtKB-KW"/>
</dbReference>
<dbReference type="CDD" id="cd04478">
    <property type="entry name" value="RPA2_DBD_D"/>
    <property type="match status" value="1"/>
</dbReference>
<comment type="subcellular location">
    <subcellularLocation>
        <location evidence="1">Nucleus</location>
    </subcellularLocation>
</comment>
<dbReference type="GO" id="GO:0000781">
    <property type="term" value="C:chromosome, telomeric region"/>
    <property type="evidence" value="ECO:0007669"/>
    <property type="project" value="TreeGrafter"/>
</dbReference>
<evidence type="ECO:0000313" key="8">
    <source>
        <dbReference type="EMBL" id="ODQ67947.1"/>
    </source>
</evidence>
<dbReference type="InterPro" id="IPR040260">
    <property type="entry name" value="RFA2-like"/>
</dbReference>
<dbReference type="Proteomes" id="UP000095009">
    <property type="component" value="Unassembled WGS sequence"/>
</dbReference>
<dbReference type="InterPro" id="IPR004365">
    <property type="entry name" value="NA-bd_OB_tRNA"/>
</dbReference>
<dbReference type="Gene3D" id="2.40.50.140">
    <property type="entry name" value="Nucleic acid-binding proteins"/>
    <property type="match status" value="1"/>
</dbReference>
<dbReference type="GO" id="GO:0000724">
    <property type="term" value="P:double-strand break repair via homologous recombination"/>
    <property type="evidence" value="ECO:0007669"/>
    <property type="project" value="TreeGrafter"/>
</dbReference>
<dbReference type="STRING" id="857566.A0A1E3PT05"/>
<dbReference type="PIRSF" id="PIRSF036949">
    <property type="entry name" value="RPA32"/>
    <property type="match status" value="1"/>
</dbReference>